<accession>A0A672I062</accession>
<dbReference type="OMA" id="WPEPFVI"/>
<protein>
    <submittedName>
        <fullName evidence="3">Uncharacterized protein</fullName>
    </submittedName>
</protein>
<gene>
    <name evidence="3" type="primary">LOC115397499</name>
</gene>
<keyword evidence="4" id="KW-1185">Reference proteome</keyword>
<evidence type="ECO:0000256" key="1">
    <source>
        <dbReference type="SAM" id="MobiDB-lite"/>
    </source>
</evidence>
<dbReference type="PANTHER" id="PTHR31025">
    <property type="entry name" value="SI:CH211-196P9.1-RELATED"/>
    <property type="match status" value="1"/>
</dbReference>
<evidence type="ECO:0000313" key="3">
    <source>
        <dbReference type="Ensembl" id="ENSSFAP00005034470.1"/>
    </source>
</evidence>
<name>A0A672I062_SALFA</name>
<reference evidence="3" key="3">
    <citation type="submission" date="2025-09" db="UniProtKB">
        <authorList>
            <consortium name="Ensembl"/>
        </authorList>
    </citation>
    <scope>IDENTIFICATION</scope>
</reference>
<keyword evidence="2" id="KW-0812">Transmembrane</keyword>
<reference evidence="3" key="2">
    <citation type="submission" date="2025-08" db="UniProtKB">
        <authorList>
            <consortium name="Ensembl"/>
        </authorList>
    </citation>
    <scope>IDENTIFICATION</scope>
</reference>
<organism evidence="3 4">
    <name type="scientific">Salarias fasciatus</name>
    <name type="common">Jewelled blenny</name>
    <name type="synonym">Blennius fasciatus</name>
    <dbReference type="NCBI Taxonomy" id="181472"/>
    <lineage>
        <taxon>Eukaryota</taxon>
        <taxon>Metazoa</taxon>
        <taxon>Chordata</taxon>
        <taxon>Craniata</taxon>
        <taxon>Vertebrata</taxon>
        <taxon>Euteleostomi</taxon>
        <taxon>Actinopterygii</taxon>
        <taxon>Neopterygii</taxon>
        <taxon>Teleostei</taxon>
        <taxon>Neoteleostei</taxon>
        <taxon>Acanthomorphata</taxon>
        <taxon>Ovalentaria</taxon>
        <taxon>Blenniimorphae</taxon>
        <taxon>Blenniiformes</taxon>
        <taxon>Blennioidei</taxon>
        <taxon>Blenniidae</taxon>
        <taxon>Salariinae</taxon>
        <taxon>Salarias</taxon>
    </lineage>
</organism>
<dbReference type="InParanoid" id="A0A672I062"/>
<keyword evidence="2" id="KW-1133">Transmembrane helix</keyword>
<evidence type="ECO:0000256" key="2">
    <source>
        <dbReference type="SAM" id="Phobius"/>
    </source>
</evidence>
<dbReference type="AlphaFoldDB" id="A0A672I062"/>
<keyword evidence="2" id="KW-0472">Membrane</keyword>
<proteinExistence type="predicted"/>
<evidence type="ECO:0000313" key="4">
    <source>
        <dbReference type="Proteomes" id="UP000472267"/>
    </source>
</evidence>
<dbReference type="PANTHER" id="PTHR31025:SF25">
    <property type="entry name" value="ZINC FINGER (C2H2)-60"/>
    <property type="match status" value="1"/>
</dbReference>
<reference evidence="3" key="1">
    <citation type="submission" date="2019-06" db="EMBL/GenBank/DDBJ databases">
        <authorList>
            <consortium name="Wellcome Sanger Institute Data Sharing"/>
        </authorList>
    </citation>
    <scope>NUCLEOTIDE SEQUENCE [LARGE SCALE GENOMIC DNA]</scope>
</reference>
<feature type="compositionally biased region" description="Basic residues" evidence="1">
    <location>
        <begin position="228"/>
        <end position="241"/>
    </location>
</feature>
<dbReference type="Proteomes" id="UP000472267">
    <property type="component" value="Chromosome 11"/>
</dbReference>
<feature type="transmembrane region" description="Helical" evidence="2">
    <location>
        <begin position="417"/>
        <end position="439"/>
    </location>
</feature>
<feature type="region of interest" description="Disordered" evidence="1">
    <location>
        <begin position="228"/>
        <end position="259"/>
    </location>
</feature>
<dbReference type="Ensembl" id="ENSSFAT00005035768.1">
    <property type="protein sequence ID" value="ENSSFAP00005034470.1"/>
    <property type="gene ID" value="ENSSFAG00005017500.1"/>
</dbReference>
<sequence length="482" mass="54358">ISAMSTLLLRVIVSPQEIRRVTLQTIPPSVDELRTTLRNMLGLRGNFILQFEDPDFGNELCNLTDMKDLPTERATLKVLFTEPVSDSTLDTASLSSLTSSIGSPSSGDSPEWPDPFVIPDFSHDVELQLRRANDAYASNGTVMTISKSVKSEILDRLADTISKITAYPSKDHYESVAKALVSKHPCLSEPGSGKGWFCWVFSLRFKMGNYRQRMMAAGCPEVVVNKRKRGEGRSKPIKKSKKGEIHYLPEPPEGQTTVKSEKDRETMLLEVQKRDPDLQLLGELMTATFSQRRQEIIGDEPLISAVMDRWPALFSQRQISAEFSRIVTKDLLESFLDGLDALVPSLLELYKFYPGLGLKLKLYGKLFLFLCLKVHGETLDVIMKGMQLGLLIGHEGPLQDEFPLEVFSVVLVVEEKIILHGISDVSTGFAMLMGAIYCLNLEYPRKMRYSFEFVQRVMMKIQPDQCSARIHGLRNKLLRYLL</sequence>